<evidence type="ECO:0000256" key="4">
    <source>
        <dbReference type="ARBA" id="ARBA00022881"/>
    </source>
</evidence>
<evidence type="ECO:0000259" key="7">
    <source>
        <dbReference type="PROSITE" id="PS50164"/>
    </source>
</evidence>
<evidence type="ECO:0000256" key="1">
    <source>
        <dbReference type="ARBA" id="ARBA00022490"/>
    </source>
</evidence>
<proteinExistence type="predicted"/>
<evidence type="ECO:0000256" key="5">
    <source>
        <dbReference type="ARBA" id="ARBA00023204"/>
    </source>
</evidence>
<dbReference type="InterPro" id="IPR035901">
    <property type="entry name" value="GIY-YIG_endonuc_sf"/>
</dbReference>
<dbReference type="Pfam" id="PF08459">
    <property type="entry name" value="UvrC_RNaseH_dom"/>
    <property type="match status" value="1"/>
</dbReference>
<dbReference type="InterPro" id="IPR038476">
    <property type="entry name" value="UvrC_RNase_H_dom_sf"/>
</dbReference>
<evidence type="ECO:0000259" key="6">
    <source>
        <dbReference type="PROSITE" id="PS50151"/>
    </source>
</evidence>
<dbReference type="PROSITE" id="PS50151">
    <property type="entry name" value="UVR"/>
    <property type="match status" value="1"/>
</dbReference>
<dbReference type="EMBL" id="LCMF01000003">
    <property type="protein sequence ID" value="KKU31764.1"/>
    <property type="molecule type" value="Genomic_DNA"/>
</dbReference>
<evidence type="ECO:0000256" key="3">
    <source>
        <dbReference type="ARBA" id="ARBA00022769"/>
    </source>
</evidence>
<dbReference type="PANTHER" id="PTHR30562:SF1">
    <property type="entry name" value="UVRABC SYSTEM PROTEIN C"/>
    <property type="match status" value="1"/>
</dbReference>
<dbReference type="AlphaFoldDB" id="A0A0G1PG61"/>
<dbReference type="Pfam" id="PF01541">
    <property type="entry name" value="GIY-YIG"/>
    <property type="match status" value="1"/>
</dbReference>
<evidence type="ECO:0000313" key="9">
    <source>
        <dbReference type="EMBL" id="KKU31764.1"/>
    </source>
</evidence>
<evidence type="ECO:0000259" key="8">
    <source>
        <dbReference type="PROSITE" id="PS50165"/>
    </source>
</evidence>
<feature type="domain" description="UvrC family homology region profile" evidence="8">
    <location>
        <begin position="280"/>
        <end position="375"/>
    </location>
</feature>
<dbReference type="PATRIC" id="fig|1619107.3.peg.92"/>
<dbReference type="SUPFAM" id="SSF46600">
    <property type="entry name" value="C-terminal UvrC-binding domain of UvrB"/>
    <property type="match status" value="1"/>
</dbReference>
<gene>
    <name evidence="9" type="ORF">UX44_C0003G0012</name>
</gene>
<evidence type="ECO:0000313" key="10">
    <source>
        <dbReference type="Proteomes" id="UP000034732"/>
    </source>
</evidence>
<dbReference type="SUPFAM" id="SSF82771">
    <property type="entry name" value="GIY-YIG endonuclease"/>
    <property type="match status" value="1"/>
</dbReference>
<dbReference type="PANTHER" id="PTHR30562">
    <property type="entry name" value="UVRC/OXIDOREDUCTASE"/>
    <property type="match status" value="1"/>
</dbReference>
<dbReference type="InterPro" id="IPR050066">
    <property type="entry name" value="UvrABC_protein_C"/>
</dbReference>
<name>A0A0G1PG61_UNCKA</name>
<dbReference type="PROSITE" id="PS50164">
    <property type="entry name" value="GIY_YIG"/>
    <property type="match status" value="1"/>
</dbReference>
<protein>
    <submittedName>
        <fullName evidence="9">Excinuclease ABC C subunit domain protein</fullName>
    </submittedName>
</protein>
<dbReference type="PROSITE" id="PS50165">
    <property type="entry name" value="UVRC"/>
    <property type="match status" value="1"/>
</dbReference>
<dbReference type="SMART" id="SM00465">
    <property type="entry name" value="GIYc"/>
    <property type="match status" value="1"/>
</dbReference>
<dbReference type="Proteomes" id="UP000034732">
    <property type="component" value="Unassembled WGS sequence"/>
</dbReference>
<sequence>MTTNDFLLSKVKALPKAAGVYMFVNKNNDVIYVGKAKILRDRVSSYFGNDLDPASKTWQLVQNAADLRHIEVFSEFEALILEADLIRKFKPKYNIVLKDDRSCLYIAIKNDSLPFETGVIKLPKIVLARKKDLLATDVCFGPFPESNTARYVLRMLRKAIPFRDCSKSKYTRYKKYDRPCLFGHLELCPAPCVGRITLPDYKRNIYKVKKVLSGNSAGLLKSIERAMNTAAKKREFEKAGEHRDILTRFNFIRERSRAAQGYIDNPYLVEDTLLQAVRDLALDIAILKDAPKRIECYDISNLSGKEATGAMVVAIDGRISPNDYRRFKIKLTAKPNDVGMLTEVLTRRFKNNWDLPNLLVVDGGKGQVSAALAVLGDLGLTVPVVGLAKRLEEIVFKVGSDYKVLELPRNNNGLKLLQRLRDEAHRFSRRYHHYLRMKGLR</sequence>
<dbReference type="InterPro" id="IPR047296">
    <property type="entry name" value="GIY-YIG_UvrC_Cho"/>
</dbReference>
<keyword evidence="1" id="KW-0963">Cytoplasm</keyword>
<feature type="domain" description="GIY-YIG" evidence="7">
    <location>
        <begin position="16"/>
        <end position="95"/>
    </location>
</feature>
<keyword evidence="2" id="KW-0227">DNA damage</keyword>
<dbReference type="GO" id="GO:0009380">
    <property type="term" value="C:excinuclease repair complex"/>
    <property type="evidence" value="ECO:0007669"/>
    <property type="project" value="TreeGrafter"/>
</dbReference>
<keyword evidence="3" id="KW-0228">DNA excision</keyword>
<comment type="caution">
    <text evidence="9">The sequence shown here is derived from an EMBL/GenBank/DDBJ whole genome shotgun (WGS) entry which is preliminary data.</text>
</comment>
<dbReference type="Pfam" id="PF02151">
    <property type="entry name" value="UVR"/>
    <property type="match status" value="1"/>
</dbReference>
<dbReference type="Gene3D" id="3.30.420.340">
    <property type="entry name" value="UvrC, RNAse H endonuclease domain"/>
    <property type="match status" value="1"/>
</dbReference>
<dbReference type="FunFam" id="3.40.1440.10:FF:000001">
    <property type="entry name" value="UvrABC system protein C"/>
    <property type="match status" value="1"/>
</dbReference>
<dbReference type="InterPro" id="IPR001943">
    <property type="entry name" value="UVR_dom"/>
</dbReference>
<feature type="domain" description="UVR" evidence="6">
    <location>
        <begin position="217"/>
        <end position="252"/>
    </location>
</feature>
<evidence type="ECO:0000256" key="2">
    <source>
        <dbReference type="ARBA" id="ARBA00022763"/>
    </source>
</evidence>
<keyword evidence="5" id="KW-0234">DNA repair</keyword>
<accession>A0A0G1PG61</accession>
<dbReference type="InterPro" id="IPR036876">
    <property type="entry name" value="UVR_dom_sf"/>
</dbReference>
<reference evidence="9 10" key="1">
    <citation type="journal article" date="2015" name="Nature">
        <title>rRNA introns, odd ribosomes, and small enigmatic genomes across a large radiation of phyla.</title>
        <authorList>
            <person name="Brown C.T."/>
            <person name="Hug L.A."/>
            <person name="Thomas B.C."/>
            <person name="Sharon I."/>
            <person name="Castelle C.J."/>
            <person name="Singh A."/>
            <person name="Wilkins M.J."/>
            <person name="Williams K.H."/>
            <person name="Banfield J.F."/>
        </authorList>
    </citation>
    <scope>NUCLEOTIDE SEQUENCE [LARGE SCALE GENOMIC DNA]</scope>
</reference>
<dbReference type="InterPro" id="IPR000305">
    <property type="entry name" value="GIY-YIG_endonuc"/>
</dbReference>
<dbReference type="GO" id="GO:0006289">
    <property type="term" value="P:nucleotide-excision repair"/>
    <property type="evidence" value="ECO:0007669"/>
    <property type="project" value="InterPro"/>
</dbReference>
<dbReference type="GO" id="GO:0009381">
    <property type="term" value="F:excinuclease ABC activity"/>
    <property type="evidence" value="ECO:0007669"/>
    <property type="project" value="InterPro"/>
</dbReference>
<organism evidence="9 10">
    <name type="scientific">candidate division WWE3 bacterium GW2011_GWA1_46_21</name>
    <dbReference type="NCBI Taxonomy" id="1619107"/>
    <lineage>
        <taxon>Bacteria</taxon>
        <taxon>Katanobacteria</taxon>
    </lineage>
</organism>
<dbReference type="InterPro" id="IPR001162">
    <property type="entry name" value="UvrC_RNase_H_dom"/>
</dbReference>
<dbReference type="Gene3D" id="3.40.1440.10">
    <property type="entry name" value="GIY-YIG endonuclease"/>
    <property type="match status" value="1"/>
</dbReference>
<keyword evidence="4" id="KW-0267">Excision nuclease</keyword>
<dbReference type="CDD" id="cd10434">
    <property type="entry name" value="GIY-YIG_UvrC_Cho"/>
    <property type="match status" value="1"/>
</dbReference>